<dbReference type="PANTHER" id="PTHR43179:SF7">
    <property type="entry name" value="RHAMNOSYLTRANSFERASE WBBL"/>
    <property type="match status" value="1"/>
</dbReference>
<feature type="domain" description="Glycosyl transferase family 1" evidence="1">
    <location>
        <begin position="455"/>
        <end position="619"/>
    </location>
</feature>
<comment type="caution">
    <text evidence="3">The sequence shown here is derived from an EMBL/GenBank/DDBJ whole genome shotgun (WGS) entry which is preliminary data.</text>
</comment>
<dbReference type="Gene3D" id="3.40.50.2000">
    <property type="entry name" value="Glycogen Phosphorylase B"/>
    <property type="match status" value="1"/>
</dbReference>
<protein>
    <submittedName>
        <fullName evidence="3">GT2 family glycosyltransferase/glycosyltransferase involved in cell wall biosynthesis</fullName>
    </submittedName>
</protein>
<name>A0ABU0MTP7_9PROT</name>
<dbReference type="CDD" id="cd04186">
    <property type="entry name" value="GT_2_like_c"/>
    <property type="match status" value="1"/>
</dbReference>
<organism evidence="3 4">
    <name type="scientific">Azospirillum picis</name>
    <dbReference type="NCBI Taxonomy" id="488438"/>
    <lineage>
        <taxon>Bacteria</taxon>
        <taxon>Pseudomonadati</taxon>
        <taxon>Pseudomonadota</taxon>
        <taxon>Alphaproteobacteria</taxon>
        <taxon>Rhodospirillales</taxon>
        <taxon>Azospirillaceae</taxon>
        <taxon>Azospirillum</taxon>
    </lineage>
</organism>
<evidence type="ECO:0000313" key="4">
    <source>
        <dbReference type="Proteomes" id="UP001244552"/>
    </source>
</evidence>
<dbReference type="Gene3D" id="3.90.550.10">
    <property type="entry name" value="Spore Coat Polysaccharide Biosynthesis Protein SpsA, Chain A"/>
    <property type="match status" value="1"/>
</dbReference>
<dbReference type="InterPro" id="IPR001296">
    <property type="entry name" value="Glyco_trans_1"/>
</dbReference>
<dbReference type="Pfam" id="PF00535">
    <property type="entry name" value="Glycos_transf_2"/>
    <property type="match status" value="1"/>
</dbReference>
<dbReference type="SUPFAM" id="SSF53756">
    <property type="entry name" value="UDP-Glycosyltransferase/glycogen phosphorylase"/>
    <property type="match status" value="1"/>
</dbReference>
<dbReference type="InterPro" id="IPR029044">
    <property type="entry name" value="Nucleotide-diphossugar_trans"/>
</dbReference>
<proteinExistence type="predicted"/>
<dbReference type="RefSeq" id="WP_209990073.1">
    <property type="nucleotide sequence ID" value="NZ_JAGINO010000032.1"/>
</dbReference>
<dbReference type="EMBL" id="JAUSVU010000032">
    <property type="protein sequence ID" value="MDQ0536842.1"/>
    <property type="molecule type" value="Genomic_DNA"/>
</dbReference>
<keyword evidence="4" id="KW-1185">Reference proteome</keyword>
<dbReference type="Pfam" id="PF00534">
    <property type="entry name" value="Glycos_transf_1"/>
    <property type="match status" value="1"/>
</dbReference>
<dbReference type="SUPFAM" id="SSF53448">
    <property type="entry name" value="Nucleotide-diphospho-sugar transferases"/>
    <property type="match status" value="1"/>
</dbReference>
<dbReference type="Proteomes" id="UP001244552">
    <property type="component" value="Unassembled WGS sequence"/>
</dbReference>
<gene>
    <name evidence="3" type="ORF">QO018_005740</name>
</gene>
<accession>A0ABU0MTP7</accession>
<evidence type="ECO:0000313" key="3">
    <source>
        <dbReference type="EMBL" id="MDQ0536842.1"/>
    </source>
</evidence>
<feature type="domain" description="Glycosyltransferase 2-like" evidence="2">
    <location>
        <begin position="21"/>
        <end position="148"/>
    </location>
</feature>
<evidence type="ECO:0000259" key="1">
    <source>
        <dbReference type="Pfam" id="PF00534"/>
    </source>
</evidence>
<evidence type="ECO:0000259" key="2">
    <source>
        <dbReference type="Pfam" id="PF00535"/>
    </source>
</evidence>
<dbReference type="PANTHER" id="PTHR43179">
    <property type="entry name" value="RHAMNOSYLTRANSFERASE WBBL"/>
    <property type="match status" value="1"/>
</dbReference>
<dbReference type="InterPro" id="IPR001173">
    <property type="entry name" value="Glyco_trans_2-like"/>
</dbReference>
<sequence>MRLPDLRNAERWYDDEAPDVSIIILNFNKAELTLKCLASLWEHTAGHSYEIIVVDNGSAAEDFAILAKHHGRSTLVRLEANRFFGEGNNIGFEASSGAFAIFMNNDVTVEPNWLAPLMQPFLAHEDCGVSGPKFVYPDGRLQEAGALLDKEGNAVQLGKFGSPDDPRFNQPRTVDYVSAATVAMRRDTFRTVLGFDLMWEPAYYEDSDLCLKIRLLGLKTYYCPTSTVIHHENATSSDQRHGLKLNNIVAINRTKFIERWGEVLRGDAPSPSSELFPAVPASWTPKAGKRAALYTPYNIIPGGGERYLLTIAEALRGAYEVFLVTPELFSRLRILTVGRELGLTLDHVHTVSLAQAAAMPRFDLFVAMGNEIVPPVPAMGVKSIFHCQFPFPVSVHELARRWSWWDGYEGLAVNSPFTQQHVEQQLRGCGLTPRPVSVVYPPVDDIGVGEAQLGAKDPVILHVGRFFTGGHCKRQDLLIQTFRDHIHAAGIKAELHLVGSLHPEAEHRDYFLMCQELAKDLPVTFHLNASSADMKALYRRASVYWHATGLDVDEQLNPEKAEHFGITIVEAMSAGCIPVVVNKGGPRHIVAHGTTGYHFDTTGELAEHTAAILSANNAAATLAMRRAAITGAKRFSKSAFSDFWQELDQSVALEPTN</sequence>
<reference evidence="3 4" key="1">
    <citation type="submission" date="2023-07" db="EMBL/GenBank/DDBJ databases">
        <title>Genomic Encyclopedia of Type Strains, Phase IV (KMG-IV): sequencing the most valuable type-strain genomes for metagenomic binning, comparative biology and taxonomic classification.</title>
        <authorList>
            <person name="Goeker M."/>
        </authorList>
    </citation>
    <scope>NUCLEOTIDE SEQUENCE [LARGE SCALE GENOMIC DNA]</scope>
    <source>
        <strain evidence="3 4">DSM 19922</strain>
    </source>
</reference>